<reference evidence="4" key="1">
    <citation type="submission" date="2024-02" db="UniProtKB">
        <authorList>
            <consortium name="WormBaseParasite"/>
        </authorList>
    </citation>
    <scope>IDENTIFICATION</scope>
</reference>
<evidence type="ECO:0000313" key="3">
    <source>
        <dbReference type="Proteomes" id="UP000887575"/>
    </source>
</evidence>
<keyword evidence="2" id="KW-0378">Hydrolase</keyword>
<dbReference type="InterPro" id="IPR018202">
    <property type="entry name" value="Ser_caboxypep_ser_AS"/>
</dbReference>
<accession>A0AAF3ETW0</accession>
<protein>
    <recommendedName>
        <fullName evidence="2">Carboxypeptidase</fullName>
        <ecNumber evidence="2">3.4.16.-</ecNumber>
    </recommendedName>
</protein>
<dbReference type="AlphaFoldDB" id="A0AAF3ETW0"/>
<evidence type="ECO:0000256" key="2">
    <source>
        <dbReference type="RuleBase" id="RU361156"/>
    </source>
</evidence>
<dbReference type="GO" id="GO:0004185">
    <property type="term" value="F:serine-type carboxypeptidase activity"/>
    <property type="evidence" value="ECO:0007669"/>
    <property type="project" value="UniProtKB-UniRule"/>
</dbReference>
<dbReference type="InterPro" id="IPR001563">
    <property type="entry name" value="Peptidase_S10"/>
</dbReference>
<dbReference type="WBParaSite" id="MBELARI_LOCUS17591">
    <property type="protein sequence ID" value="MBELARI_LOCUS17591"/>
    <property type="gene ID" value="MBELARI_LOCUS17591"/>
</dbReference>
<evidence type="ECO:0000313" key="4">
    <source>
        <dbReference type="WBParaSite" id="MBELARI_LOCUS17591"/>
    </source>
</evidence>
<comment type="similarity">
    <text evidence="1 2">Belongs to the peptidase S10 family.</text>
</comment>
<sequence>MAWSLVFLNLLGLTSAILVPNLPGQPPVTFKQYSGYYSVGESGNHQMHYWFTESKNNPSTDPVILWLTGGPGCSGISALFEELGPFQINSDGATLNLNPYSWNNNASLLIFESPVGVGYSYSKDQNLFTGDNRTASENWDALKAFFTEFSQYQKNDFYITGESYAGMYIPTLVQDILDRKQQYSFNLKGFAIGNGVLDKGLDTDTIIQFEHKHGMIDQLHWQRAQKECCTNGNTDDCLFHKHVLGWCGLFMEEAVGRQWESGINPYNMYADCQHSGTKRFKVDYRRRFGKEPNVLDAGTPCLDDSVTEKYMNRRDVRTALGIPGLLPNWSTCSDVISVVYEEQYSTVAPQIKNALTAGLKVMLYHGDIDMVCNFFQGQRFTTNLNLTQVSAKRSYHVNGQVGGFVTDWGQLKFLTVKGAGHMVPTDKPAVASYILNAFINDKKF</sequence>
<keyword evidence="3" id="KW-1185">Reference proteome</keyword>
<keyword evidence="2" id="KW-0121">Carboxypeptidase</keyword>
<proteinExistence type="inferred from homology"/>
<feature type="signal peptide" evidence="2">
    <location>
        <begin position="1"/>
        <end position="16"/>
    </location>
</feature>
<dbReference type="Proteomes" id="UP000887575">
    <property type="component" value="Unassembled WGS sequence"/>
</dbReference>
<organism evidence="3 4">
    <name type="scientific">Mesorhabditis belari</name>
    <dbReference type="NCBI Taxonomy" id="2138241"/>
    <lineage>
        <taxon>Eukaryota</taxon>
        <taxon>Metazoa</taxon>
        <taxon>Ecdysozoa</taxon>
        <taxon>Nematoda</taxon>
        <taxon>Chromadorea</taxon>
        <taxon>Rhabditida</taxon>
        <taxon>Rhabditina</taxon>
        <taxon>Rhabditomorpha</taxon>
        <taxon>Rhabditoidea</taxon>
        <taxon>Rhabditidae</taxon>
        <taxon>Mesorhabditinae</taxon>
        <taxon>Mesorhabditis</taxon>
    </lineage>
</organism>
<keyword evidence="2" id="KW-0732">Signal</keyword>
<dbReference type="EC" id="3.4.16.-" evidence="2"/>
<dbReference type="PROSITE" id="PS00131">
    <property type="entry name" value="CARBOXYPEPT_SER_SER"/>
    <property type="match status" value="1"/>
</dbReference>
<evidence type="ECO:0000256" key="1">
    <source>
        <dbReference type="ARBA" id="ARBA00009431"/>
    </source>
</evidence>
<dbReference type="PANTHER" id="PTHR11802">
    <property type="entry name" value="SERINE PROTEASE FAMILY S10 SERINE CARBOXYPEPTIDASE"/>
    <property type="match status" value="1"/>
</dbReference>
<keyword evidence="2" id="KW-0645">Protease</keyword>
<dbReference type="InterPro" id="IPR033124">
    <property type="entry name" value="Ser_caboxypep_his_AS"/>
</dbReference>
<dbReference type="Gene3D" id="3.40.50.1820">
    <property type="entry name" value="alpha/beta hydrolase"/>
    <property type="match status" value="1"/>
</dbReference>
<name>A0AAF3ETW0_9BILA</name>
<dbReference type="Pfam" id="PF00450">
    <property type="entry name" value="Peptidase_S10"/>
    <property type="match status" value="1"/>
</dbReference>
<dbReference type="PRINTS" id="PR00724">
    <property type="entry name" value="CRBOXYPTASEC"/>
</dbReference>
<feature type="chain" id="PRO_5041768613" description="Carboxypeptidase" evidence="2">
    <location>
        <begin position="17"/>
        <end position="444"/>
    </location>
</feature>
<dbReference type="SUPFAM" id="SSF53474">
    <property type="entry name" value="alpha/beta-Hydrolases"/>
    <property type="match status" value="1"/>
</dbReference>
<dbReference type="InterPro" id="IPR029058">
    <property type="entry name" value="AB_hydrolase_fold"/>
</dbReference>
<dbReference type="GO" id="GO:0006508">
    <property type="term" value="P:proteolysis"/>
    <property type="evidence" value="ECO:0007669"/>
    <property type="project" value="UniProtKB-KW"/>
</dbReference>
<dbReference type="PROSITE" id="PS00560">
    <property type="entry name" value="CARBOXYPEPT_SER_HIS"/>
    <property type="match status" value="1"/>
</dbReference>
<dbReference type="PANTHER" id="PTHR11802:SF38">
    <property type="entry name" value="SERINE CARBOXYPEPTIDASE CTSA-1.2"/>
    <property type="match status" value="1"/>
</dbReference>